<feature type="transmembrane region" description="Helical" evidence="1">
    <location>
        <begin position="175"/>
        <end position="196"/>
    </location>
</feature>
<keyword evidence="1" id="KW-0472">Membrane</keyword>
<dbReference type="PANTHER" id="PTHR23028:SF53">
    <property type="entry name" value="ACYL_TRANSF_3 DOMAIN-CONTAINING PROTEIN"/>
    <property type="match status" value="1"/>
</dbReference>
<proteinExistence type="predicted"/>
<dbReference type="GO" id="GO:0016020">
    <property type="term" value="C:membrane"/>
    <property type="evidence" value="ECO:0007669"/>
    <property type="project" value="TreeGrafter"/>
</dbReference>
<protein>
    <submittedName>
        <fullName evidence="3">Peptidoglycan/LPS O-acetylase OafA/YrhL, contains acyltransferase and SGNH-hydrolase domains</fullName>
    </submittedName>
</protein>
<keyword evidence="3" id="KW-0808">Transferase</keyword>
<keyword evidence="1" id="KW-1133">Transmembrane helix</keyword>
<dbReference type="PANTHER" id="PTHR23028">
    <property type="entry name" value="ACETYLTRANSFERASE"/>
    <property type="match status" value="1"/>
</dbReference>
<dbReference type="InterPro" id="IPR050879">
    <property type="entry name" value="Acyltransferase_3"/>
</dbReference>
<dbReference type="EMBL" id="FORA01000003">
    <property type="protein sequence ID" value="SFJ37322.1"/>
    <property type="molecule type" value="Genomic_DNA"/>
</dbReference>
<dbReference type="AlphaFoldDB" id="A0A1I3QV20"/>
<feature type="transmembrane region" description="Helical" evidence="1">
    <location>
        <begin position="145"/>
        <end position="163"/>
    </location>
</feature>
<accession>A0A1I3QV20</accession>
<organism evidence="3 4">
    <name type="scientific">Jannaschia pohangensis</name>
    <dbReference type="NCBI Taxonomy" id="390807"/>
    <lineage>
        <taxon>Bacteria</taxon>
        <taxon>Pseudomonadati</taxon>
        <taxon>Pseudomonadota</taxon>
        <taxon>Alphaproteobacteria</taxon>
        <taxon>Rhodobacterales</taxon>
        <taxon>Roseobacteraceae</taxon>
        <taxon>Jannaschia</taxon>
    </lineage>
</organism>
<dbReference type="OrthoDB" id="9796461at2"/>
<feature type="transmembrane region" description="Helical" evidence="1">
    <location>
        <begin position="239"/>
        <end position="258"/>
    </location>
</feature>
<sequence length="350" mass="37705">MVFHLGFKSFSDPGSEVLALTGQEPGWPGGWPWTWWGWVGVQIFFVISGLVIGFSAMSARATAGRFLRKRILRLVPAVLIAACVALAVEITIFGTPVTQAGIAWIRTVLFFPTGPWIMGQFWTLGIEVFFYALVLIFIVVKRTALLPMVGLALILLCGLYWVVRSLGDGSDPLGFGRGTQLILLQHGIYFGIGILLSDTARRGWQWWHGVGIALGCAIAGVQIRQAADGEAGAAGLAGLWPIAFGFFLLAIGLVIVALHWNDRIVARLGASAGTVRMAGLMTYPLYLLHNHTGKPTMAWAIDLGAGPVLATGLAMAVTVLVSLWVAARLEPALRTRMDAAWDKLASKRSV</sequence>
<dbReference type="Proteomes" id="UP000199110">
    <property type="component" value="Unassembled WGS sequence"/>
</dbReference>
<feature type="transmembrane region" description="Helical" evidence="1">
    <location>
        <begin position="117"/>
        <end position="138"/>
    </location>
</feature>
<evidence type="ECO:0000313" key="3">
    <source>
        <dbReference type="EMBL" id="SFJ37322.1"/>
    </source>
</evidence>
<keyword evidence="4" id="KW-1185">Reference proteome</keyword>
<dbReference type="GO" id="GO:0016787">
    <property type="term" value="F:hydrolase activity"/>
    <property type="evidence" value="ECO:0007669"/>
    <property type="project" value="UniProtKB-KW"/>
</dbReference>
<dbReference type="InterPro" id="IPR002656">
    <property type="entry name" value="Acyl_transf_3_dom"/>
</dbReference>
<evidence type="ECO:0000313" key="4">
    <source>
        <dbReference type="Proteomes" id="UP000199110"/>
    </source>
</evidence>
<gene>
    <name evidence="3" type="ORF">SAMN04488095_2663</name>
</gene>
<feature type="transmembrane region" description="Helical" evidence="1">
    <location>
        <begin position="208"/>
        <end position="227"/>
    </location>
</feature>
<feature type="domain" description="Acyltransferase 3" evidence="2">
    <location>
        <begin position="27"/>
        <end position="326"/>
    </location>
</feature>
<keyword evidence="3" id="KW-0378">Hydrolase</keyword>
<dbReference type="Pfam" id="PF01757">
    <property type="entry name" value="Acyl_transf_3"/>
    <property type="match status" value="1"/>
</dbReference>
<dbReference type="STRING" id="390807.SAMN04488095_2663"/>
<feature type="transmembrane region" description="Helical" evidence="1">
    <location>
        <begin position="306"/>
        <end position="327"/>
    </location>
</feature>
<feature type="transmembrane region" description="Helical" evidence="1">
    <location>
        <begin position="71"/>
        <end position="97"/>
    </location>
</feature>
<name>A0A1I3QV20_9RHOB</name>
<feature type="transmembrane region" description="Helical" evidence="1">
    <location>
        <begin position="265"/>
        <end position="286"/>
    </location>
</feature>
<keyword evidence="3" id="KW-0012">Acyltransferase</keyword>
<evidence type="ECO:0000259" key="2">
    <source>
        <dbReference type="Pfam" id="PF01757"/>
    </source>
</evidence>
<keyword evidence="1" id="KW-0812">Transmembrane</keyword>
<dbReference type="GO" id="GO:0016747">
    <property type="term" value="F:acyltransferase activity, transferring groups other than amino-acyl groups"/>
    <property type="evidence" value="ECO:0007669"/>
    <property type="project" value="InterPro"/>
</dbReference>
<reference evidence="3 4" key="1">
    <citation type="submission" date="2016-10" db="EMBL/GenBank/DDBJ databases">
        <authorList>
            <person name="de Groot N.N."/>
        </authorList>
    </citation>
    <scope>NUCLEOTIDE SEQUENCE [LARGE SCALE GENOMIC DNA]</scope>
    <source>
        <strain evidence="3 4">DSM 19073</strain>
    </source>
</reference>
<dbReference type="GO" id="GO:0009103">
    <property type="term" value="P:lipopolysaccharide biosynthetic process"/>
    <property type="evidence" value="ECO:0007669"/>
    <property type="project" value="TreeGrafter"/>
</dbReference>
<feature type="transmembrane region" description="Helical" evidence="1">
    <location>
        <begin position="35"/>
        <end position="59"/>
    </location>
</feature>
<evidence type="ECO:0000256" key="1">
    <source>
        <dbReference type="SAM" id="Phobius"/>
    </source>
</evidence>